<evidence type="ECO:0000313" key="2">
    <source>
        <dbReference type="Proteomes" id="UP001278571"/>
    </source>
</evidence>
<dbReference type="RefSeq" id="WP_319010778.1">
    <property type="nucleotide sequence ID" value="NZ_JAWJZF010000393.1"/>
</dbReference>
<dbReference type="EMBL" id="JAWJZF010000393">
    <property type="protein sequence ID" value="MDX2294466.1"/>
    <property type="molecule type" value="Genomic_DNA"/>
</dbReference>
<dbReference type="Proteomes" id="UP001278571">
    <property type="component" value="Unassembled WGS sequence"/>
</dbReference>
<comment type="caution">
    <text evidence="1">The sequence shown here is derived from an EMBL/GenBank/DDBJ whole genome shotgun (WGS) entry which is preliminary data.</text>
</comment>
<gene>
    <name evidence="1" type="ORF">R2363_20105</name>
</gene>
<protein>
    <submittedName>
        <fullName evidence="1">Uncharacterized protein</fullName>
    </submittedName>
</protein>
<name>A0ABU4K9Q9_9ACTN</name>
<evidence type="ECO:0000313" key="1">
    <source>
        <dbReference type="EMBL" id="MDX2294466.1"/>
    </source>
</evidence>
<accession>A0ABU4K9Q9</accession>
<keyword evidence="2" id="KW-1185">Reference proteome</keyword>
<reference evidence="1 2" key="1">
    <citation type="submission" date="2023-10" db="EMBL/GenBank/DDBJ databases">
        <authorList>
            <person name="Wang X.X."/>
        </authorList>
    </citation>
    <scope>NUCLEOTIDE SEQUENCE [LARGE SCALE GENOMIC DNA]</scope>
    <source>
        <strain evidence="1 2">NBRC 12816</strain>
    </source>
</reference>
<sequence length="88" mass="9675">MRSLQPRANDAGDKYLADDYQAGTVTLGNREDPGTRWLGSVLGDSLVFTCLGVSHGPRMLDGWPGPDSVQLRPHTDFLGTRWETVTPF</sequence>
<organism evidence="1 2">
    <name type="scientific">Streptomyces roseolus</name>
    <dbReference type="NCBI Taxonomy" id="67358"/>
    <lineage>
        <taxon>Bacteria</taxon>
        <taxon>Bacillati</taxon>
        <taxon>Actinomycetota</taxon>
        <taxon>Actinomycetes</taxon>
        <taxon>Kitasatosporales</taxon>
        <taxon>Streptomycetaceae</taxon>
        <taxon>Streptomyces</taxon>
    </lineage>
</organism>
<proteinExistence type="predicted"/>